<dbReference type="PANTHER" id="PTHR20854:SF4">
    <property type="entry name" value="INOSITOL-1-MONOPHOSPHATASE-RELATED"/>
    <property type="match status" value="1"/>
</dbReference>
<comment type="catalytic activity">
    <reaction evidence="1 7">
        <text>a myo-inositol phosphate + H2O = myo-inositol + phosphate</text>
        <dbReference type="Rhea" id="RHEA:24056"/>
        <dbReference type="ChEBI" id="CHEBI:15377"/>
        <dbReference type="ChEBI" id="CHEBI:17268"/>
        <dbReference type="ChEBI" id="CHEBI:43474"/>
        <dbReference type="ChEBI" id="CHEBI:84139"/>
        <dbReference type="EC" id="3.1.3.25"/>
    </reaction>
</comment>
<keyword evidence="5 7" id="KW-0378">Hydrolase</keyword>
<dbReference type="Gene3D" id="3.30.540.10">
    <property type="entry name" value="Fructose-1,6-Bisphosphatase, subunit A, domain 1"/>
    <property type="match status" value="1"/>
</dbReference>
<dbReference type="CDD" id="cd01639">
    <property type="entry name" value="IMPase"/>
    <property type="match status" value="1"/>
</dbReference>
<evidence type="ECO:0000256" key="1">
    <source>
        <dbReference type="ARBA" id="ARBA00001033"/>
    </source>
</evidence>
<dbReference type="InterPro" id="IPR020550">
    <property type="entry name" value="Inositol_monophosphatase_CS"/>
</dbReference>
<comment type="caution">
    <text evidence="8">The sequence shown here is derived from an EMBL/GenBank/DDBJ whole genome shotgun (WGS) entry which is preliminary data.</text>
</comment>
<dbReference type="Pfam" id="PF00459">
    <property type="entry name" value="Inositol_P"/>
    <property type="match status" value="1"/>
</dbReference>
<dbReference type="InterPro" id="IPR020583">
    <property type="entry name" value="Inositol_monoP_metal-BS"/>
</dbReference>
<dbReference type="InterPro" id="IPR033942">
    <property type="entry name" value="IMPase"/>
</dbReference>
<dbReference type="EMBL" id="JACJJW010000010">
    <property type="protein sequence ID" value="MBM6758174.1"/>
    <property type="molecule type" value="Genomic_DNA"/>
</dbReference>
<name>A0ABS2EVB7_9BACE</name>
<evidence type="ECO:0000313" key="8">
    <source>
        <dbReference type="EMBL" id="MBM6758174.1"/>
    </source>
</evidence>
<dbReference type="Proteomes" id="UP000703295">
    <property type="component" value="Unassembled WGS sequence"/>
</dbReference>
<dbReference type="PANTHER" id="PTHR20854">
    <property type="entry name" value="INOSITOL MONOPHOSPHATASE"/>
    <property type="match status" value="1"/>
</dbReference>
<evidence type="ECO:0000313" key="9">
    <source>
        <dbReference type="Proteomes" id="UP000703295"/>
    </source>
</evidence>
<comment type="cofactor">
    <cofactor evidence="2 7">
        <name>Mg(2+)</name>
        <dbReference type="ChEBI" id="CHEBI:18420"/>
    </cofactor>
</comment>
<evidence type="ECO:0000256" key="7">
    <source>
        <dbReference type="RuleBase" id="RU364068"/>
    </source>
</evidence>
<dbReference type="SUPFAM" id="SSF56655">
    <property type="entry name" value="Carbohydrate phosphatase"/>
    <property type="match status" value="1"/>
</dbReference>
<keyword evidence="9" id="KW-1185">Reference proteome</keyword>
<dbReference type="EC" id="3.1.3.25" evidence="7"/>
<evidence type="ECO:0000256" key="2">
    <source>
        <dbReference type="ARBA" id="ARBA00001946"/>
    </source>
</evidence>
<sequence>MNRDLSELTLKVRELAVNTGAFIREERTKFSRERIEKKHAHDYVSYVDKESERRIVACLRELLPEAGFIAEEGSGSHTDEEYCWVVDPLDGTTNFIHNHAPYCISIALRNREEILLGVVYEICRDECFWTYKGAPSFCNDRQIRVSGVTSPDDAFMAFGLPYDAEAYKPVFNRLIEGCYGNVAGIRVVGAAAAEMCYVADGRFEARAEAFTCPWDVAAGILLVQNAGGRVTDFSGGDSYYSGREVVASNGKVHDFLLNLLK</sequence>
<evidence type="ECO:0000256" key="4">
    <source>
        <dbReference type="ARBA" id="ARBA00022723"/>
    </source>
</evidence>
<accession>A0ABS2EVB7</accession>
<dbReference type="PROSITE" id="PS00630">
    <property type="entry name" value="IMP_2"/>
    <property type="match status" value="1"/>
</dbReference>
<proteinExistence type="inferred from homology"/>
<dbReference type="PROSITE" id="PS00629">
    <property type="entry name" value="IMP_1"/>
    <property type="match status" value="1"/>
</dbReference>
<comment type="similarity">
    <text evidence="3 7">Belongs to the inositol monophosphatase superfamily.</text>
</comment>
<evidence type="ECO:0000256" key="3">
    <source>
        <dbReference type="ARBA" id="ARBA00009759"/>
    </source>
</evidence>
<dbReference type="PRINTS" id="PR00377">
    <property type="entry name" value="IMPHPHTASES"/>
</dbReference>
<dbReference type="Gene3D" id="3.40.190.80">
    <property type="match status" value="1"/>
</dbReference>
<reference evidence="8 9" key="1">
    <citation type="journal article" date="2021" name="Sci. Rep.">
        <title>The distribution of antibiotic resistance genes in chicken gut microbiota commensals.</title>
        <authorList>
            <person name="Juricova H."/>
            <person name="Matiasovicova J."/>
            <person name="Kubasova T."/>
            <person name="Cejkova D."/>
            <person name="Rychlik I."/>
        </authorList>
    </citation>
    <scope>NUCLEOTIDE SEQUENCE [LARGE SCALE GENOMIC DNA]</scope>
    <source>
        <strain evidence="8 9">An801</strain>
    </source>
</reference>
<gene>
    <name evidence="8" type="ORF">H6A31_05670</name>
</gene>
<evidence type="ECO:0000256" key="6">
    <source>
        <dbReference type="ARBA" id="ARBA00022842"/>
    </source>
</evidence>
<protein>
    <recommendedName>
        <fullName evidence="7">Inositol-1-monophosphatase</fullName>
        <ecNumber evidence="7">3.1.3.25</ecNumber>
    </recommendedName>
</protein>
<organism evidence="8 9">
    <name type="scientific">Bacteroides mediterraneensis</name>
    <dbReference type="NCBI Taxonomy" id="1841856"/>
    <lineage>
        <taxon>Bacteria</taxon>
        <taxon>Pseudomonadati</taxon>
        <taxon>Bacteroidota</taxon>
        <taxon>Bacteroidia</taxon>
        <taxon>Bacteroidales</taxon>
        <taxon>Bacteroidaceae</taxon>
        <taxon>Bacteroides</taxon>
    </lineage>
</organism>
<dbReference type="InterPro" id="IPR000760">
    <property type="entry name" value="Inositol_monophosphatase-like"/>
</dbReference>
<keyword evidence="6 7" id="KW-0460">Magnesium</keyword>
<evidence type="ECO:0000256" key="5">
    <source>
        <dbReference type="ARBA" id="ARBA00022801"/>
    </source>
</evidence>
<dbReference type="RefSeq" id="WP_204475402.1">
    <property type="nucleotide sequence ID" value="NZ_CATVUC010000020.1"/>
</dbReference>
<keyword evidence="4 7" id="KW-0479">Metal-binding</keyword>